<evidence type="ECO:0000313" key="2">
    <source>
        <dbReference type="EMBL" id="GAE31285.1"/>
    </source>
</evidence>
<accession>W4QGP7</accession>
<dbReference type="Proteomes" id="UP000018895">
    <property type="component" value="Unassembled WGS sequence"/>
</dbReference>
<dbReference type="OrthoDB" id="2966336at2"/>
<sequence length="161" mass="18358">MKKVLWMMVVVTLFLAIGCQQQGAHYDSGDGQGVQNASDEPGTNRVMYGLFGPGPLNYGQIRKQQLGRYDLDEMPNTGTNFRSMDVERRHLGNDQQLIAEIIQEDFGLESGMVFLAGNHAFVNVKAPKDMEEKEKKEYFDELRQQLSREIPRYNVHISETD</sequence>
<name>W4QGP7_9BACI</name>
<dbReference type="EMBL" id="BAUU01000018">
    <property type="protein sequence ID" value="GAE31285.1"/>
    <property type="molecule type" value="Genomic_DNA"/>
</dbReference>
<dbReference type="PROSITE" id="PS51257">
    <property type="entry name" value="PROKAR_LIPOPROTEIN"/>
    <property type="match status" value="1"/>
</dbReference>
<comment type="caution">
    <text evidence="2">The sequence shown here is derived from an EMBL/GenBank/DDBJ whole genome shotgun (WGS) entry which is preliminary data.</text>
</comment>
<gene>
    <name evidence="2" type="ORF">JCM9152_2742</name>
</gene>
<keyword evidence="1" id="KW-0732">Signal</keyword>
<dbReference type="RefSeq" id="WP_035344667.1">
    <property type="nucleotide sequence ID" value="NZ_BAUU01000018.1"/>
</dbReference>
<organism evidence="2 3">
    <name type="scientific">Halalkalibacter hemicellulosilyticusJCM 9152</name>
    <dbReference type="NCBI Taxonomy" id="1236971"/>
    <lineage>
        <taxon>Bacteria</taxon>
        <taxon>Bacillati</taxon>
        <taxon>Bacillota</taxon>
        <taxon>Bacilli</taxon>
        <taxon>Bacillales</taxon>
        <taxon>Bacillaceae</taxon>
        <taxon>Halalkalibacter</taxon>
    </lineage>
</organism>
<reference evidence="2" key="1">
    <citation type="journal article" date="2014" name="Genome Announc.">
        <title>Draft Genome Sequences of Three Alkaliphilic Bacillus Strains, Bacillus wakoensis JCM 9140T, Bacillus akibai JCM 9157T, and Bacillus hemicellulosilyticus JCM 9152T.</title>
        <authorList>
            <person name="Yuki M."/>
            <person name="Oshima K."/>
            <person name="Suda W."/>
            <person name="Oshida Y."/>
            <person name="Kitamura K."/>
            <person name="Iida T."/>
            <person name="Hattori M."/>
            <person name="Ohkuma M."/>
        </authorList>
    </citation>
    <scope>NUCLEOTIDE SEQUENCE [LARGE SCALE GENOMIC DNA]</scope>
    <source>
        <strain evidence="2">JCM 9152</strain>
    </source>
</reference>
<keyword evidence="3" id="KW-1185">Reference proteome</keyword>
<feature type="chain" id="PRO_5038980147" evidence="1">
    <location>
        <begin position="24"/>
        <end position="161"/>
    </location>
</feature>
<feature type="signal peptide" evidence="1">
    <location>
        <begin position="1"/>
        <end position="23"/>
    </location>
</feature>
<proteinExistence type="predicted"/>
<evidence type="ECO:0000256" key="1">
    <source>
        <dbReference type="SAM" id="SignalP"/>
    </source>
</evidence>
<protein>
    <submittedName>
        <fullName evidence="2">Uncharacterized protein</fullName>
    </submittedName>
</protein>
<evidence type="ECO:0000313" key="3">
    <source>
        <dbReference type="Proteomes" id="UP000018895"/>
    </source>
</evidence>
<dbReference type="AlphaFoldDB" id="W4QGP7"/>